<proteinExistence type="predicted"/>
<reference evidence="1 2" key="1">
    <citation type="submission" date="2024-09" db="EMBL/GenBank/DDBJ databases">
        <authorList>
            <person name="Sun Q."/>
            <person name="Mori K."/>
        </authorList>
    </citation>
    <scope>NUCLEOTIDE SEQUENCE [LARGE SCALE GENOMIC DNA]</scope>
    <source>
        <strain evidence="1 2">CICC 11035S</strain>
    </source>
</reference>
<evidence type="ECO:0000313" key="1">
    <source>
        <dbReference type="EMBL" id="MFC0686302.1"/>
    </source>
</evidence>
<protein>
    <submittedName>
        <fullName evidence="1">S10 family peptidase</fullName>
    </submittedName>
</protein>
<dbReference type="RefSeq" id="WP_267221815.1">
    <property type="nucleotide sequence ID" value="NZ_JAPCWC010000012.1"/>
</dbReference>
<dbReference type="Pfam" id="PF00450">
    <property type="entry name" value="Peptidase_S10"/>
    <property type="match status" value="1"/>
</dbReference>
<sequence>MVTQHTIQLHGKPLSYRAVAGRLPVRLADGAAADMFHVDYIAPGRGGERPVLFLFNGGPGSASLWLDLGSFGPRRVETRSPQPTPAWPIRIVDNQETLLDSADLVFVDAVGTGFSRVAEGTAPNAFFGVDPDLESFAAFVSEWLTRSGRWSSPRYILGESYGATRAAGLAQVLQHHGAAPSGVVLLSSILNFSDYHPGIDQGFVNALPSMAATAWYHHRAGQDAADLASFVAAARDFAAGPYADALRLGDRLPAEQEAVVRAGLARFTGLSEAQLQRTGLRLDVGQFVRLLTGDGRMVGIYDTRVTARNTDDAASAPSFDAADTVVATVFPAANSQYLANELNYHGDGPYLATVPGLDNRWNWSTRAPGSGEPRSSPAMQDNLSAAMHEDPTMRVLSLNGYYDLGTPFFGTENDLAHMLLPPEIRANLAFRYYPAGHMLYLDQGSRVAAAAEVRSFLRAGAGETK</sequence>
<dbReference type="SUPFAM" id="SSF53474">
    <property type="entry name" value="alpha/beta-Hydrolases"/>
    <property type="match status" value="1"/>
</dbReference>
<dbReference type="EMBL" id="JBHLTM010000064">
    <property type="protein sequence ID" value="MFC0686302.1"/>
    <property type="molecule type" value="Genomic_DNA"/>
</dbReference>
<dbReference type="InterPro" id="IPR001563">
    <property type="entry name" value="Peptidase_S10"/>
</dbReference>
<accession>A0ABV6SAM7</accession>
<dbReference type="InterPro" id="IPR029058">
    <property type="entry name" value="AB_hydrolase_fold"/>
</dbReference>
<organism evidence="1 2">
    <name type="scientific">Novosphingobium clariflavum</name>
    <dbReference type="NCBI Taxonomy" id="2029884"/>
    <lineage>
        <taxon>Bacteria</taxon>
        <taxon>Pseudomonadati</taxon>
        <taxon>Pseudomonadota</taxon>
        <taxon>Alphaproteobacteria</taxon>
        <taxon>Sphingomonadales</taxon>
        <taxon>Sphingomonadaceae</taxon>
        <taxon>Novosphingobium</taxon>
    </lineage>
</organism>
<comment type="caution">
    <text evidence="1">The sequence shown here is derived from an EMBL/GenBank/DDBJ whole genome shotgun (WGS) entry which is preliminary data.</text>
</comment>
<keyword evidence="2" id="KW-1185">Reference proteome</keyword>
<gene>
    <name evidence="1" type="ORF">ACFFF8_17075</name>
</gene>
<name>A0ABV6SAM7_9SPHN</name>
<evidence type="ECO:0000313" key="2">
    <source>
        <dbReference type="Proteomes" id="UP001589858"/>
    </source>
</evidence>
<dbReference type="Proteomes" id="UP001589858">
    <property type="component" value="Unassembled WGS sequence"/>
</dbReference>
<dbReference type="Gene3D" id="3.40.50.1820">
    <property type="entry name" value="alpha/beta hydrolase"/>
    <property type="match status" value="1"/>
</dbReference>